<dbReference type="EMBL" id="JACOIK010000003">
    <property type="protein sequence ID" value="MBD1432090.1"/>
    <property type="molecule type" value="Genomic_DNA"/>
</dbReference>
<dbReference type="Proteomes" id="UP000602759">
    <property type="component" value="Unassembled WGS sequence"/>
</dbReference>
<name>A0ABR7YL81_9SPHI</name>
<keyword evidence="1" id="KW-0812">Transmembrane</keyword>
<keyword evidence="1" id="KW-1133">Transmembrane helix</keyword>
<evidence type="ECO:0000256" key="1">
    <source>
        <dbReference type="SAM" id="Phobius"/>
    </source>
</evidence>
<reference evidence="2 3" key="1">
    <citation type="submission" date="2020-08" db="EMBL/GenBank/DDBJ databases">
        <title>Sphingobacterium sp. DN00404 isolated from aquaculture water.</title>
        <authorList>
            <person name="Zhang M."/>
        </authorList>
    </citation>
    <scope>NUCLEOTIDE SEQUENCE [LARGE SCALE GENOMIC DNA]</scope>
    <source>
        <strain evidence="2 3">DN00404</strain>
    </source>
</reference>
<feature type="transmembrane region" description="Helical" evidence="1">
    <location>
        <begin position="207"/>
        <end position="230"/>
    </location>
</feature>
<keyword evidence="1" id="KW-0472">Membrane</keyword>
<feature type="transmembrane region" description="Helical" evidence="1">
    <location>
        <begin position="356"/>
        <end position="377"/>
    </location>
</feature>
<organism evidence="2 3">
    <name type="scientific">Sphingobacterium micropteri</name>
    <dbReference type="NCBI Taxonomy" id="2763501"/>
    <lineage>
        <taxon>Bacteria</taxon>
        <taxon>Pseudomonadati</taxon>
        <taxon>Bacteroidota</taxon>
        <taxon>Sphingobacteriia</taxon>
        <taxon>Sphingobacteriales</taxon>
        <taxon>Sphingobacteriaceae</taxon>
        <taxon>Sphingobacterium</taxon>
    </lineage>
</organism>
<dbReference type="Pfam" id="PF03929">
    <property type="entry name" value="PepSY_TM"/>
    <property type="match status" value="1"/>
</dbReference>
<protein>
    <submittedName>
        <fullName evidence="2">PepSY domain-containing protein</fullName>
    </submittedName>
</protein>
<dbReference type="PANTHER" id="PTHR34219:SF3">
    <property type="entry name" value="BLL7967 PROTEIN"/>
    <property type="match status" value="1"/>
</dbReference>
<dbReference type="RefSeq" id="WP_190993131.1">
    <property type="nucleotide sequence ID" value="NZ_JACOIK010000003.1"/>
</dbReference>
<feature type="transmembrane region" description="Helical" evidence="1">
    <location>
        <begin position="155"/>
        <end position="175"/>
    </location>
</feature>
<keyword evidence="3" id="KW-1185">Reference proteome</keyword>
<dbReference type="PANTHER" id="PTHR34219">
    <property type="entry name" value="IRON-REGULATED INNER MEMBRANE PROTEIN-RELATED"/>
    <property type="match status" value="1"/>
</dbReference>
<comment type="caution">
    <text evidence="2">The sequence shown here is derived from an EMBL/GenBank/DDBJ whole genome shotgun (WGS) entry which is preliminary data.</text>
</comment>
<accession>A0ABR7YL81</accession>
<feature type="transmembrane region" description="Helical" evidence="1">
    <location>
        <begin position="27"/>
        <end position="52"/>
    </location>
</feature>
<sequence length="385" mass="44681">MIDEKKKPVQVKNKKKKKAWWRVANDWFHLWIGIVSGIPVVLISLTGCLLVFQKEITELSRPWWNVENLGEENLLPPSEIRRRVGQQLPDMDIRRIWYYGDDAPVKITPDNSDSLIYANPYSGKVLALIDHEDFFHEIDEGHRNLWLPPEIGRPVVSWATLIFGCLLLTGVVLWWPKKWNKRQMKQAFTINWKGKWKRINYDLHNVLGFYSLLLGLLMAFTGLVMGFIVVRETVFSILGGEKGGNTPTYVIEEWANDIPTDMEEKVDAAWYKTTREIGKYNPLEISIHFPKDTDKAIYACTDMHNGTWRVLFFDRENLSLLSTSDVPMDEEDAANWFMRANYGLHTGYIGGLLTKWLYFFASLICASLPITGFYVWLGKKKKKKK</sequence>
<evidence type="ECO:0000313" key="3">
    <source>
        <dbReference type="Proteomes" id="UP000602759"/>
    </source>
</evidence>
<dbReference type="InterPro" id="IPR005625">
    <property type="entry name" value="PepSY-ass_TM"/>
</dbReference>
<proteinExistence type="predicted"/>
<evidence type="ECO:0000313" key="2">
    <source>
        <dbReference type="EMBL" id="MBD1432090.1"/>
    </source>
</evidence>
<gene>
    <name evidence="2" type="ORF">H8B06_04570</name>
</gene>